<name>A0AAW1VWG3_RUBAR</name>
<dbReference type="AlphaFoldDB" id="A0AAW1VWG3"/>
<dbReference type="Proteomes" id="UP001457282">
    <property type="component" value="Unassembled WGS sequence"/>
</dbReference>
<accession>A0AAW1VWG3</accession>
<reference evidence="2 3" key="1">
    <citation type="journal article" date="2023" name="G3 (Bethesda)">
        <title>A chromosome-length genome assembly and annotation of blackberry (Rubus argutus, cv. 'Hillquist').</title>
        <authorList>
            <person name="Bruna T."/>
            <person name="Aryal R."/>
            <person name="Dudchenko O."/>
            <person name="Sargent D.J."/>
            <person name="Mead D."/>
            <person name="Buti M."/>
            <person name="Cavallini A."/>
            <person name="Hytonen T."/>
            <person name="Andres J."/>
            <person name="Pham M."/>
            <person name="Weisz D."/>
            <person name="Mascagni F."/>
            <person name="Usai G."/>
            <person name="Natali L."/>
            <person name="Bassil N."/>
            <person name="Fernandez G.E."/>
            <person name="Lomsadze A."/>
            <person name="Armour M."/>
            <person name="Olukolu B."/>
            <person name="Poorten T."/>
            <person name="Britton C."/>
            <person name="Davik J."/>
            <person name="Ashrafi H."/>
            <person name="Aiden E.L."/>
            <person name="Borodovsky M."/>
            <person name="Worthington M."/>
        </authorList>
    </citation>
    <scope>NUCLEOTIDE SEQUENCE [LARGE SCALE GENOMIC DNA]</scope>
    <source>
        <strain evidence="2">PI 553951</strain>
    </source>
</reference>
<feature type="compositionally biased region" description="Basic and acidic residues" evidence="1">
    <location>
        <begin position="88"/>
        <end position="99"/>
    </location>
</feature>
<keyword evidence="3" id="KW-1185">Reference proteome</keyword>
<evidence type="ECO:0000313" key="3">
    <source>
        <dbReference type="Proteomes" id="UP001457282"/>
    </source>
</evidence>
<feature type="compositionally biased region" description="Basic residues" evidence="1">
    <location>
        <begin position="37"/>
        <end position="60"/>
    </location>
</feature>
<organism evidence="2 3">
    <name type="scientific">Rubus argutus</name>
    <name type="common">Southern blackberry</name>
    <dbReference type="NCBI Taxonomy" id="59490"/>
    <lineage>
        <taxon>Eukaryota</taxon>
        <taxon>Viridiplantae</taxon>
        <taxon>Streptophyta</taxon>
        <taxon>Embryophyta</taxon>
        <taxon>Tracheophyta</taxon>
        <taxon>Spermatophyta</taxon>
        <taxon>Magnoliopsida</taxon>
        <taxon>eudicotyledons</taxon>
        <taxon>Gunneridae</taxon>
        <taxon>Pentapetalae</taxon>
        <taxon>rosids</taxon>
        <taxon>fabids</taxon>
        <taxon>Rosales</taxon>
        <taxon>Rosaceae</taxon>
        <taxon>Rosoideae</taxon>
        <taxon>Rosoideae incertae sedis</taxon>
        <taxon>Rubus</taxon>
    </lineage>
</organism>
<gene>
    <name evidence="2" type="ORF">M0R45_035075</name>
</gene>
<feature type="region of interest" description="Disordered" evidence="1">
    <location>
        <begin position="34"/>
        <end position="99"/>
    </location>
</feature>
<dbReference type="EMBL" id="JBEDUW010000007">
    <property type="protein sequence ID" value="KAK9911152.1"/>
    <property type="molecule type" value="Genomic_DNA"/>
</dbReference>
<proteinExistence type="predicted"/>
<sequence length="99" mass="10870">MHPTVRCGKCYSLTRILNPVLPFLGGVKIYFFTPSNPHKRPAPSSKAKKANPPKRPSPKAKKADPPKPASPSLNAKKADPSNSTDMLCSKKEDDSQWQN</sequence>
<evidence type="ECO:0000313" key="2">
    <source>
        <dbReference type="EMBL" id="KAK9911152.1"/>
    </source>
</evidence>
<comment type="caution">
    <text evidence="2">The sequence shown here is derived from an EMBL/GenBank/DDBJ whole genome shotgun (WGS) entry which is preliminary data.</text>
</comment>
<protein>
    <submittedName>
        <fullName evidence="2">Uncharacterized protein</fullName>
    </submittedName>
</protein>
<evidence type="ECO:0000256" key="1">
    <source>
        <dbReference type="SAM" id="MobiDB-lite"/>
    </source>
</evidence>